<dbReference type="KEGG" id="vg:5220157"/>
<dbReference type="Gene3D" id="1.10.287.280">
    <property type="match status" value="1"/>
</dbReference>
<keyword evidence="6" id="KW-0804">Transcription</keyword>
<keyword evidence="7" id="KW-1195">Viral transcription</keyword>
<dbReference type="InterPro" id="IPR002092">
    <property type="entry name" value="DNA-dir_Rpol_phage-type"/>
</dbReference>
<feature type="domain" description="DNA-directed RNA polymerase N-terminal" evidence="10">
    <location>
        <begin position="7"/>
        <end position="289"/>
    </location>
</feature>
<dbReference type="Pfam" id="PF00940">
    <property type="entry name" value="RNA_pol"/>
    <property type="match status" value="1"/>
</dbReference>
<keyword evidence="5" id="KW-0548">Nucleotidyltransferase</keyword>
<evidence type="ECO:0000256" key="6">
    <source>
        <dbReference type="ARBA" id="ARBA00023163"/>
    </source>
</evidence>
<dbReference type="Pfam" id="PF14700">
    <property type="entry name" value="RPOL_N"/>
    <property type="match status" value="1"/>
</dbReference>
<dbReference type="Proteomes" id="UP000000241">
    <property type="component" value="Segment"/>
</dbReference>
<comment type="similarity">
    <text evidence="1">Belongs to the phage and mitochondrial RNA polymerase family.</text>
</comment>
<organism evidence="11 12">
    <name type="scientific">Synechococcus phage Syn5</name>
    <dbReference type="NCBI Taxonomy" id="2914003"/>
    <lineage>
        <taxon>Viruses</taxon>
        <taxon>Duplodnaviria</taxon>
        <taxon>Heunggongvirae</taxon>
        <taxon>Uroviricota</taxon>
        <taxon>Caudoviricetes</taxon>
        <taxon>Autographivirales</taxon>
        <taxon>Voetvirus</taxon>
        <taxon>Voetvirus syn5</taxon>
    </lineage>
</organism>
<evidence type="ECO:0000259" key="10">
    <source>
        <dbReference type="SMART" id="SM01311"/>
    </source>
</evidence>
<dbReference type="InterPro" id="IPR037159">
    <property type="entry name" value="RNA_POL_N_sf"/>
</dbReference>
<dbReference type="GO" id="GO:0000428">
    <property type="term" value="C:DNA-directed RNA polymerase complex"/>
    <property type="evidence" value="ECO:0007669"/>
    <property type="project" value="UniProtKB-KW"/>
</dbReference>
<evidence type="ECO:0000256" key="2">
    <source>
        <dbReference type="ARBA" id="ARBA00012418"/>
    </source>
</evidence>
<evidence type="ECO:0000256" key="9">
    <source>
        <dbReference type="SAM" id="Coils"/>
    </source>
</evidence>
<dbReference type="EC" id="2.7.7.6" evidence="2"/>
<dbReference type="EMBL" id="EF372997">
    <property type="protein sequence ID" value="ABP87922.1"/>
    <property type="molecule type" value="Genomic_DNA"/>
</dbReference>
<dbReference type="GeneID" id="5220157"/>
<dbReference type="PROSITE" id="PS00900">
    <property type="entry name" value="RNA_POL_PHAGE_1"/>
    <property type="match status" value="1"/>
</dbReference>
<dbReference type="InterPro" id="IPR029262">
    <property type="entry name" value="RPOL_N"/>
</dbReference>
<evidence type="ECO:0000313" key="11">
    <source>
        <dbReference type="EMBL" id="ABP87922.1"/>
    </source>
</evidence>
<evidence type="ECO:0000256" key="8">
    <source>
        <dbReference type="ARBA" id="ARBA00048552"/>
    </source>
</evidence>
<proteinExistence type="inferred from homology"/>
<keyword evidence="4" id="KW-0808">Transferase</keyword>
<dbReference type="Gene3D" id="1.10.1320.10">
    <property type="entry name" value="DNA-directed RNA polymerase, N-terminal domain"/>
    <property type="match status" value="1"/>
</dbReference>
<evidence type="ECO:0000256" key="4">
    <source>
        <dbReference type="ARBA" id="ARBA00022679"/>
    </source>
</evidence>
<gene>
    <name evidence="11" type="primary">15</name>
</gene>
<feature type="coiled-coil region" evidence="9">
    <location>
        <begin position="7"/>
        <end position="34"/>
    </location>
</feature>
<dbReference type="OrthoDB" id="309at10239"/>
<dbReference type="GO" id="GO:0019083">
    <property type="term" value="P:viral transcription"/>
    <property type="evidence" value="ECO:0007669"/>
    <property type="project" value="UniProtKB-KW"/>
</dbReference>
<dbReference type="PANTHER" id="PTHR10102:SF0">
    <property type="entry name" value="DNA-DIRECTED RNA POLYMERASE, MITOCHONDRIAL"/>
    <property type="match status" value="1"/>
</dbReference>
<dbReference type="InterPro" id="IPR024075">
    <property type="entry name" value="DNA-dir_RNA_pol_helix_hairp_sf"/>
</dbReference>
<evidence type="ECO:0000256" key="7">
    <source>
        <dbReference type="ARBA" id="ARBA00023314"/>
    </source>
</evidence>
<reference evidence="11 12" key="1">
    <citation type="journal article" date="2007" name="J. Mol. Biol.">
        <title>Genome sequence, structural proteins, and capsid organization of the cyanophage Syn5: a "horned" bacteriophage of marine synechococcus.</title>
        <authorList>
            <person name="Pope W.H."/>
            <person name="Weigele P.R."/>
            <person name="Chang J."/>
            <person name="Pedulla M.L."/>
            <person name="Ford M.E."/>
            <person name="Houtz J.M."/>
            <person name="Jiang W."/>
            <person name="Chiu W."/>
            <person name="Hatfull G.F."/>
            <person name="Hendrix R.W."/>
            <person name="King J."/>
        </authorList>
    </citation>
    <scope>NUCLEOTIDE SEQUENCE</scope>
</reference>
<dbReference type="PANTHER" id="PTHR10102">
    <property type="entry name" value="DNA-DIRECTED RNA POLYMERASE, MITOCHONDRIAL"/>
    <property type="match status" value="1"/>
</dbReference>
<keyword evidence="3" id="KW-0240">DNA-directed RNA polymerase</keyword>
<keyword evidence="12" id="KW-1185">Reference proteome</keyword>
<sequence length="779" mass="88283">MSFDLIARQLQRETEAAELARKRLQDARREANERSYASSNIESRKAIATFLDPIAQRIGERLFTLRRGTGAVDAAEVYKHLKNADHHHLALITMKTALDVLGKDPEPQIQQLTTAIGRNIQLELRLTYYAEENPELYKQASRFFHAGTGTRQKATVIKLKFNREGIEWDQWSRVTCHKVGQWLMLAMADVTGWIERATDRTSGGRKTKTRICYSREFLQHRDTILAAAEQLAFCQWPMLCPPIEWSNDHNGGYLSEQIRRVNPLIRKTGPLGTRKQGDIPLAMLNNLQGQAYKVNPEVLDIANHCYESNVTVGKFIRHAPLPVPPSPGEDCTEDQLTAYKRARREAEDFNAQISQKNWRTTEVMYVARKYADEASFWMPASFDYRGRVYFLNTALNPQGTDFDKALLYFAEEGPVNEWWLSFHVATTYGLDKETMVNRVQWARDNHELIDRIASDPVRHTEWHDADEPWCFLAACLEYKACVIDGTKQTSGLPIGIDATCSGLQHLAAMTRCGRTAALVNVTPTDKPADAYKTVAQASLKHLPKEQHEWITRKVTKRPVMCTPYGVTMSSARGYIRDQLVKDGHKEDLRSPGVLNGIVKAIFNEAIPEVIPGPVQVMAWLKRSAGQIIDRGDSTITWTTPSGFEVVQDLKKSKTYEVKTRIMGGARIKLQVGDGFTDEPDRDHHKSALAPNVVHSNDASLLHLTFAFWDKPFTVIHDCVLGRSCDMDQMGSDIRLHFAEMYKADVMQDWADQVGVELPVDLIKNTLDIDSVNQSLYFFS</sequence>
<dbReference type="GO" id="GO:0003899">
    <property type="term" value="F:DNA-directed RNA polymerase activity"/>
    <property type="evidence" value="ECO:0007669"/>
    <property type="project" value="UniProtKB-EC"/>
</dbReference>
<accession>A4ZR96</accession>
<dbReference type="SMART" id="SM01311">
    <property type="entry name" value="RPOL_N"/>
    <property type="match status" value="1"/>
</dbReference>
<dbReference type="SMR" id="A4ZR96"/>
<dbReference type="InterPro" id="IPR043502">
    <property type="entry name" value="DNA/RNA_pol_sf"/>
</dbReference>
<dbReference type="GO" id="GO:0006351">
    <property type="term" value="P:DNA-templated transcription"/>
    <property type="evidence" value="ECO:0007669"/>
    <property type="project" value="InterPro"/>
</dbReference>
<dbReference type="InterPro" id="IPR046950">
    <property type="entry name" value="DNA-dir_Rpol_C_phage-type"/>
</dbReference>
<dbReference type="GO" id="GO:0003677">
    <property type="term" value="F:DNA binding"/>
    <property type="evidence" value="ECO:0007669"/>
    <property type="project" value="InterPro"/>
</dbReference>
<dbReference type="Gene3D" id="1.10.150.20">
    <property type="entry name" value="5' to 3' exonuclease, C-terminal subdomain"/>
    <property type="match status" value="1"/>
</dbReference>
<keyword evidence="9" id="KW-0175">Coiled coil</keyword>
<name>A4ZR96_9CAUD</name>
<evidence type="ECO:0000256" key="5">
    <source>
        <dbReference type="ARBA" id="ARBA00022695"/>
    </source>
</evidence>
<dbReference type="Gene3D" id="1.10.287.260">
    <property type="match status" value="1"/>
</dbReference>
<evidence type="ECO:0000313" key="12">
    <source>
        <dbReference type="Proteomes" id="UP000000241"/>
    </source>
</evidence>
<dbReference type="RefSeq" id="YP_001285424.1">
    <property type="nucleotide sequence ID" value="NC_009531.1"/>
</dbReference>
<evidence type="ECO:0000256" key="1">
    <source>
        <dbReference type="ARBA" id="ARBA00009493"/>
    </source>
</evidence>
<protein>
    <recommendedName>
        <fullName evidence="2">DNA-directed RNA polymerase</fullName>
        <ecNumber evidence="2">2.7.7.6</ecNumber>
    </recommendedName>
</protein>
<comment type="catalytic activity">
    <reaction evidence="8">
        <text>RNA(n) + a ribonucleoside 5'-triphosphate = RNA(n+1) + diphosphate</text>
        <dbReference type="Rhea" id="RHEA:21248"/>
        <dbReference type="Rhea" id="RHEA-COMP:14527"/>
        <dbReference type="Rhea" id="RHEA-COMP:17342"/>
        <dbReference type="ChEBI" id="CHEBI:33019"/>
        <dbReference type="ChEBI" id="CHEBI:61557"/>
        <dbReference type="ChEBI" id="CHEBI:140395"/>
        <dbReference type="EC" id="2.7.7.6"/>
    </reaction>
</comment>
<evidence type="ECO:0000256" key="3">
    <source>
        <dbReference type="ARBA" id="ARBA00022478"/>
    </source>
</evidence>
<dbReference type="SUPFAM" id="SSF56672">
    <property type="entry name" value="DNA/RNA polymerases"/>
    <property type="match status" value="1"/>
</dbReference>